<dbReference type="EMBL" id="HBEP01023735">
    <property type="protein sequence ID" value="CAD8495389.1"/>
    <property type="molecule type" value="Transcribed_RNA"/>
</dbReference>
<dbReference type="InterPro" id="IPR029063">
    <property type="entry name" value="SAM-dependent_MTases_sf"/>
</dbReference>
<dbReference type="PANTHER" id="PTHR43036:SF2">
    <property type="entry name" value="OS04G0481300 PROTEIN"/>
    <property type="match status" value="1"/>
</dbReference>
<proteinExistence type="predicted"/>
<reference evidence="2" key="1">
    <citation type="submission" date="2021-01" db="EMBL/GenBank/DDBJ databases">
        <authorList>
            <person name="Corre E."/>
            <person name="Pelletier E."/>
            <person name="Niang G."/>
            <person name="Scheremetjew M."/>
            <person name="Finn R."/>
            <person name="Kale V."/>
            <person name="Holt S."/>
            <person name="Cochrane G."/>
            <person name="Meng A."/>
            <person name="Brown T."/>
            <person name="Cohen L."/>
        </authorList>
    </citation>
    <scope>NUCLEOTIDE SEQUENCE</scope>
    <source>
        <strain evidence="2">CCMP1374</strain>
    </source>
</reference>
<dbReference type="CDD" id="cd02440">
    <property type="entry name" value="AdoMet_MTases"/>
    <property type="match status" value="1"/>
</dbReference>
<accession>A0A7S0EUQ0</accession>
<dbReference type="SUPFAM" id="SSF53335">
    <property type="entry name" value="S-adenosyl-L-methionine-dependent methyltransferases"/>
    <property type="match status" value="1"/>
</dbReference>
<organism evidence="2">
    <name type="scientific">Phaeocystis antarctica</name>
    <dbReference type="NCBI Taxonomy" id="33657"/>
    <lineage>
        <taxon>Eukaryota</taxon>
        <taxon>Haptista</taxon>
        <taxon>Haptophyta</taxon>
        <taxon>Prymnesiophyceae</taxon>
        <taxon>Phaeocystales</taxon>
        <taxon>Phaeocystaceae</taxon>
        <taxon>Phaeocystis</taxon>
    </lineage>
</organism>
<dbReference type="Pfam" id="PF08241">
    <property type="entry name" value="Methyltransf_11"/>
    <property type="match status" value="1"/>
</dbReference>
<dbReference type="AlphaFoldDB" id="A0A7S0EUQ0"/>
<gene>
    <name evidence="2" type="ORF">PANT1444_LOCUS13443</name>
</gene>
<sequence>MLSTLLSSVSAWRAATPARSLIRRGACTMAATVRTTFSAADFPAEWPYTDEDFSRLDEQADIQFYSAPRFVTHIDDGAIATLKQYYDEQLPEGADVLDICSSWISHLPPDKPLGRVVGVGMNARELDANERLTEFVQADLNRQPVIEFPDASFDACLCVVSVDYLTQPRKVLSEVHRVLRPGGRAIFSFSNRCFPSKAVKKWLQADDAARQKIVASYFVFSPTGGWEDIGGEQLPQVQVQPPSPMQGFMGKFQAAVGKWAVNGDPMFVVTATKL</sequence>
<name>A0A7S0EUQ0_9EUKA</name>
<dbReference type="Gene3D" id="3.40.50.150">
    <property type="entry name" value="Vaccinia Virus protein VP39"/>
    <property type="match status" value="1"/>
</dbReference>
<dbReference type="GO" id="GO:0008757">
    <property type="term" value="F:S-adenosylmethionine-dependent methyltransferase activity"/>
    <property type="evidence" value="ECO:0007669"/>
    <property type="project" value="InterPro"/>
</dbReference>
<dbReference type="InterPro" id="IPR013216">
    <property type="entry name" value="Methyltransf_11"/>
</dbReference>
<protein>
    <recommendedName>
        <fullName evidence="1">Methyltransferase type 11 domain-containing protein</fullName>
    </recommendedName>
</protein>
<evidence type="ECO:0000259" key="1">
    <source>
        <dbReference type="Pfam" id="PF08241"/>
    </source>
</evidence>
<feature type="domain" description="Methyltransferase type 11" evidence="1">
    <location>
        <begin position="119"/>
        <end position="187"/>
    </location>
</feature>
<evidence type="ECO:0000313" key="2">
    <source>
        <dbReference type="EMBL" id="CAD8495389.1"/>
    </source>
</evidence>
<dbReference type="PANTHER" id="PTHR43036">
    <property type="entry name" value="OSJNBB0011N17.9 PROTEIN"/>
    <property type="match status" value="1"/>
</dbReference>